<dbReference type="AlphaFoldDB" id="A0A1I7AKN9"/>
<organism evidence="1 2">
    <name type="scientific">Actinopolyspora righensis</name>
    <dbReference type="NCBI Taxonomy" id="995060"/>
    <lineage>
        <taxon>Bacteria</taxon>
        <taxon>Bacillati</taxon>
        <taxon>Actinomycetota</taxon>
        <taxon>Actinomycetes</taxon>
        <taxon>Actinopolysporales</taxon>
        <taxon>Actinopolysporaceae</taxon>
        <taxon>Actinopolyspora</taxon>
        <taxon>Actinopolyspora alba group</taxon>
    </lineage>
</organism>
<protein>
    <recommendedName>
        <fullName evidence="3">SMI1 / KNR4 family (SUKH-1)</fullName>
    </recommendedName>
</protein>
<keyword evidence="2" id="KW-1185">Reference proteome</keyword>
<accession>A0A1I7AKN9</accession>
<proteinExistence type="predicted"/>
<dbReference type="EMBL" id="FPAT01000007">
    <property type="protein sequence ID" value="SFT75507.1"/>
    <property type="molecule type" value="Genomic_DNA"/>
</dbReference>
<dbReference type="SUPFAM" id="SSF160631">
    <property type="entry name" value="SMI1/KNR4-like"/>
    <property type="match status" value="2"/>
</dbReference>
<evidence type="ECO:0000313" key="2">
    <source>
        <dbReference type="Proteomes" id="UP000199165"/>
    </source>
</evidence>
<sequence>MDGVEEWLGLRLPTDYKRLASAHGPVLFGEYIWIHVPCFQDGDIERGQQDFDYGSWLHDTHRWARIMARDELPESDRPVFHPTVGGLLAWGFGRHSDILFWDTSASSDPDEWPVVVCHGWEVIHKSPSHPEAERHTEWREYGLGFTEYLKYLTDDEQTPDPFFGRLPPTISRTRFLVSPRPWEPPEDTGPRLTDAERRVALETGSGLKALRLLCPPPRAPHLGGSSWEELFTELGTRLPAEYMELMETYGSGCWTRWLRFHTPLRTGENGFTDHVREINDGYRYLRDEFPEGFPLPVWPEPGGFLPFATSLDEDEVGWLANSTNPDEWPLIVHPRHDDQGPPLERGLIATLLEWQRGKFGTEGLPRFDEDDDPVEFAEFHPWGQDSYW</sequence>
<dbReference type="STRING" id="995060.SAMN04487904_107166"/>
<name>A0A1I7AKN9_9ACTN</name>
<gene>
    <name evidence="1" type="ORF">SAMN04487904_107166</name>
</gene>
<evidence type="ECO:0000313" key="1">
    <source>
        <dbReference type="EMBL" id="SFT75507.1"/>
    </source>
</evidence>
<dbReference type="InterPro" id="IPR037883">
    <property type="entry name" value="Knr4/Smi1-like_sf"/>
</dbReference>
<evidence type="ECO:0008006" key="3">
    <source>
        <dbReference type="Google" id="ProtNLM"/>
    </source>
</evidence>
<reference evidence="2" key="1">
    <citation type="submission" date="2016-10" db="EMBL/GenBank/DDBJ databases">
        <authorList>
            <person name="Varghese N."/>
            <person name="Submissions S."/>
        </authorList>
    </citation>
    <scope>NUCLEOTIDE SEQUENCE [LARGE SCALE GENOMIC DNA]</scope>
    <source>
        <strain evidence="2">DSM 45501</strain>
    </source>
</reference>
<dbReference type="Proteomes" id="UP000199165">
    <property type="component" value="Unassembled WGS sequence"/>
</dbReference>